<dbReference type="EMBL" id="RXIL01000071">
    <property type="protein sequence ID" value="RZN69669.1"/>
    <property type="molecule type" value="Genomic_DNA"/>
</dbReference>
<dbReference type="SUPFAM" id="SSF47979">
    <property type="entry name" value="Iron-dependent repressor protein, dimerization domain"/>
    <property type="match status" value="1"/>
</dbReference>
<evidence type="ECO:0000313" key="7">
    <source>
        <dbReference type="Proteomes" id="UP000320766"/>
    </source>
</evidence>
<keyword evidence="4" id="KW-0804">Transcription</keyword>
<dbReference type="GO" id="GO:0003677">
    <property type="term" value="F:DNA binding"/>
    <property type="evidence" value="ECO:0007669"/>
    <property type="project" value="UniProtKB-KW"/>
</dbReference>
<evidence type="ECO:0000256" key="1">
    <source>
        <dbReference type="ARBA" id="ARBA00007871"/>
    </source>
</evidence>
<dbReference type="InterPro" id="IPR050536">
    <property type="entry name" value="DtxR_MntR_Metal-Reg"/>
</dbReference>
<evidence type="ECO:0000259" key="5">
    <source>
        <dbReference type="PROSITE" id="PS50944"/>
    </source>
</evidence>
<dbReference type="InterPro" id="IPR036421">
    <property type="entry name" value="Fe_dep_repressor_sf"/>
</dbReference>
<dbReference type="Gene3D" id="1.10.60.10">
    <property type="entry name" value="Iron dependent repressor, metal binding and dimerisation domain"/>
    <property type="match status" value="1"/>
</dbReference>
<dbReference type="InterPro" id="IPR022687">
    <property type="entry name" value="HTH_DTXR"/>
</dbReference>
<dbReference type="GO" id="GO:0046983">
    <property type="term" value="F:protein dimerization activity"/>
    <property type="evidence" value="ECO:0007669"/>
    <property type="project" value="InterPro"/>
</dbReference>
<reference evidence="6 7" key="1">
    <citation type="journal article" date="2019" name="Nat. Microbiol.">
        <title>Wide diversity of methane and short-chain alkane metabolisms in uncultured archaea.</title>
        <authorList>
            <person name="Borrel G."/>
            <person name="Adam P.S."/>
            <person name="McKay L.J."/>
            <person name="Chen L.X."/>
            <person name="Sierra-Garcia I.N."/>
            <person name="Sieber C.M."/>
            <person name="Letourneur Q."/>
            <person name="Ghozlane A."/>
            <person name="Andersen G.L."/>
            <person name="Li W.J."/>
            <person name="Hallam S.J."/>
            <person name="Muyzer G."/>
            <person name="de Oliveira V.M."/>
            <person name="Inskeep W.P."/>
            <person name="Banfield J.F."/>
            <person name="Gribaldo S."/>
        </authorList>
    </citation>
    <scope>NUCLEOTIDE SEQUENCE [LARGE SCALE GENOMIC DNA]</scope>
    <source>
        <strain evidence="6">NM1b</strain>
    </source>
</reference>
<keyword evidence="3" id="KW-0238">DNA-binding</keyword>
<protein>
    <submittedName>
        <fullName evidence="6">Metal-dependent transcriptional regulator</fullName>
    </submittedName>
</protein>
<dbReference type="GO" id="GO:0003700">
    <property type="term" value="F:DNA-binding transcription factor activity"/>
    <property type="evidence" value="ECO:0007669"/>
    <property type="project" value="InterPro"/>
</dbReference>
<evidence type="ECO:0000256" key="2">
    <source>
        <dbReference type="ARBA" id="ARBA00023015"/>
    </source>
</evidence>
<dbReference type="InterPro" id="IPR036390">
    <property type="entry name" value="WH_DNA-bd_sf"/>
</dbReference>
<dbReference type="Proteomes" id="UP000320766">
    <property type="component" value="Unassembled WGS sequence"/>
</dbReference>
<dbReference type="Pfam" id="PF02742">
    <property type="entry name" value="Fe_dep_repr_C"/>
    <property type="match status" value="1"/>
</dbReference>
<dbReference type="InterPro" id="IPR022689">
    <property type="entry name" value="Iron_dep_repressor"/>
</dbReference>
<dbReference type="PROSITE" id="PS50944">
    <property type="entry name" value="HTH_DTXR"/>
    <property type="match status" value="1"/>
</dbReference>
<comment type="similarity">
    <text evidence="1">Belongs to the DtxR/MntR family.</text>
</comment>
<proteinExistence type="inferred from homology"/>
<dbReference type="PANTHER" id="PTHR33238">
    <property type="entry name" value="IRON (METAL) DEPENDENT REPRESSOR, DTXR FAMILY"/>
    <property type="match status" value="1"/>
</dbReference>
<evidence type="ECO:0000313" key="6">
    <source>
        <dbReference type="EMBL" id="RZN69669.1"/>
    </source>
</evidence>
<feature type="domain" description="HTH dtxR-type" evidence="5">
    <location>
        <begin position="5"/>
        <end position="66"/>
    </location>
</feature>
<organism evidence="6 7">
    <name type="scientific">Candidatus Methanolliviera hydrocarbonicum</name>
    <dbReference type="NCBI Taxonomy" id="2491085"/>
    <lineage>
        <taxon>Archaea</taxon>
        <taxon>Methanobacteriati</taxon>
        <taxon>Methanobacteriota</taxon>
        <taxon>Candidatus Methanoliparia</taxon>
        <taxon>Candidatus Methanoliparales</taxon>
        <taxon>Candidatus Methanollivieraceae</taxon>
        <taxon>Candidatus Methanolliviera</taxon>
    </lineage>
</organism>
<dbReference type="SMART" id="SM00529">
    <property type="entry name" value="HTH_DTXR"/>
    <property type="match status" value="1"/>
</dbReference>
<accession>A0A520KWZ9</accession>
<dbReference type="GO" id="GO:0046914">
    <property type="term" value="F:transition metal ion binding"/>
    <property type="evidence" value="ECO:0007669"/>
    <property type="project" value="InterPro"/>
</dbReference>
<dbReference type="InterPro" id="IPR001367">
    <property type="entry name" value="Fe_dep_repressor"/>
</dbReference>
<dbReference type="PANTHER" id="PTHR33238:SF7">
    <property type="entry name" value="IRON-DEPENDENT TRANSCRIPTIONAL REGULATOR"/>
    <property type="match status" value="1"/>
</dbReference>
<keyword evidence="2" id="KW-0805">Transcription regulation</keyword>
<name>A0A520KWZ9_9EURY</name>
<sequence length="168" mass="19032">MEKIFSRKTEDYLEAIFKIMNEKGYAKIKDISSFLDVRPPSAVEMVKKLNDRGLAIHKKYECVTLTPEGEEIGRIISDRHATIRAFLEIISVPKEIADSDACVMEHELHPETIGQIKNLVSFVKSAPDHPEWLEHFEIFCKTGEHTCGEKKHAEGEKAHSLTTLSIGI</sequence>
<evidence type="ECO:0000256" key="3">
    <source>
        <dbReference type="ARBA" id="ARBA00023125"/>
    </source>
</evidence>
<evidence type="ECO:0000256" key="4">
    <source>
        <dbReference type="ARBA" id="ARBA00023163"/>
    </source>
</evidence>
<comment type="caution">
    <text evidence="6">The sequence shown here is derived from an EMBL/GenBank/DDBJ whole genome shotgun (WGS) entry which is preliminary data.</text>
</comment>
<dbReference type="AlphaFoldDB" id="A0A520KWZ9"/>
<dbReference type="InterPro" id="IPR036388">
    <property type="entry name" value="WH-like_DNA-bd_sf"/>
</dbReference>
<dbReference type="Pfam" id="PF01325">
    <property type="entry name" value="Fe_dep_repress"/>
    <property type="match status" value="1"/>
</dbReference>
<dbReference type="SUPFAM" id="SSF46785">
    <property type="entry name" value="Winged helix' DNA-binding domain"/>
    <property type="match status" value="1"/>
</dbReference>
<gene>
    <name evidence="6" type="ORF">EF807_04290</name>
</gene>
<dbReference type="Gene3D" id="1.10.10.10">
    <property type="entry name" value="Winged helix-like DNA-binding domain superfamily/Winged helix DNA-binding domain"/>
    <property type="match status" value="1"/>
</dbReference>